<protein>
    <submittedName>
        <fullName evidence="4">Neuraminidase-like domain-containing protein</fullName>
    </submittedName>
</protein>
<dbReference type="Pfam" id="PF20220">
    <property type="entry name" value="ABC_toxin_N"/>
    <property type="match status" value="1"/>
</dbReference>
<feature type="domain" description="Neuraminidase-like" evidence="2">
    <location>
        <begin position="1730"/>
        <end position="1855"/>
    </location>
</feature>
<dbReference type="RefSeq" id="WP_378405541.1">
    <property type="nucleotide sequence ID" value="NZ_JBHTCS010000016.1"/>
</dbReference>
<keyword evidence="1" id="KW-0843">Virulence</keyword>
<evidence type="ECO:0000259" key="2">
    <source>
        <dbReference type="Pfam" id="PF18413"/>
    </source>
</evidence>
<feature type="domain" description="ABC toxin N-terminal" evidence="3">
    <location>
        <begin position="1580"/>
        <end position="1700"/>
    </location>
</feature>
<dbReference type="InterPro" id="IPR041079">
    <property type="entry name" value="Neuraminidase-like"/>
</dbReference>
<evidence type="ECO:0000313" key="5">
    <source>
        <dbReference type="Proteomes" id="UP001596484"/>
    </source>
</evidence>
<accession>A0ABW2RYL2</accession>
<sequence length="2096" mass="228353">MLIADTRGRVQWDPTDPKRVVVLVNVDSERPGPAEGAVVRGHVVTDRGTAVAGLYVVAVDTGLRGDTALGDGITDARGGFTIEYPIDKLEGKRLGDIQVRVLDAGQAELVRSEVYYEAPTPLDIDLEIPYSKAPRPVEHTAILESLNALLDNEPLADVNADGVRYLANRGSWDPRSVAMAVQSERAAAVTGIPAEHYYALFRTGAASDRTAAHRLTDERLVQAIEAATSAGLIGGEYPIEPTLQAHRAAARTAMRSFVPDGAVSSLNDLLDIRLDEDQKDTFIDTLRATEGQASALWSNLHDSGMDERLIRRLQTDGKLGNLTRYNAPVMKRLVETADVETTADLVTAGLYEATAWRPIIGTDTPAGVTPESYAIGLAAQVRQAHPTLVVADLLRMGTVSAGPAQANRAVADFLARADGVQRLGATPISSWDGFDVLAPDTKRSALLVERLYQITPSDGSMAALSRIGVGAAHDIAVTWSEPEFLRAHGQDFPSPQEARLTYRKAQEVHSTAFAMATGYLTQRSLPPVHVLGGPDLPDPPLADDVPVKATLEGLFGSFDFCACTHCRSVLSPAAYYVELLEMPEMTDVAHEGANPITKLFARRPDLRHIVLSCENTNVVLPYVDLVNEVLEHYVVNGDLDEFTGHETAPGVDSADLLVDPQFVQAAAYPPLAAAVFPAPLPFDMPLQALRLLFEAWGSTLAEALILFGRPADARSQRLVLNAAELSLLTDKTFRKLPELFGEPATASVGDLNDAVANAKVFCQRIAVTHLELDRILKARFVNPGVELIPLLRALKVSLDSIQSWFDGDTTDQQLLGMLPDDLDLAPYGGDVLGWLTEKRSMLMSLIVLAPVAGADPRAEECDFEVLQLRLSLPDPDTNTLRAVDYHRMYRFVRLWRRLDTTIEDADDLIVTLLPVAPQDITSGNLDEVFTTLIARLANFKHVLAERKVPRPKQRDWLALVDPTLDTAARAERLAPLLRLGATDFANLIAITGIDPFAADLEHELPSLLQYLRAAADIAASPIKVDDVEFLLRDGDPTQSRVPTPAQRRADLRTLRAALAAVDASLGDPAAAADLGAAQARMGLVYDPVLVARFFGVLTATTTYRAVLPTIEETMPAKITEAAPALGFDPFSDELSFPGAMRDAVRDALHAAADTLVLADMDVIDAQADLDDFVTALKAAVTTLRDAAADDVADLHAEHPALGAALDAALDAPNPAAQAAAIIDTLLPELRARLKATAARSSLATLLRTGEPLVAALTSGPEVLRANSDPARGILDDLLALDIPVALDQDATVEMLVDPPASDDYLLYVQAPPGTQVTLQVEGDTVIPAGPVGGDGEIVGANAVALLATVPVLVSVTLAGLPADAAAILLWRTVGMAKEPIPAARLVAKSAANVAETSVLRLRKSALLASGLGLTPRELTFAASIAPDTRGILNDLPVGGPPAAEDVAPLWHKLAPLLWFATWKTSTEPDVDTWVDVLETNAMSDADGRTRVATIGSWRPSDVAAAITLLGAAGDDTTRFTTLLSVARLAEYAVTTGQTVAHLTKWSVANPDAALIAEIRDSVREVLDGDAWRESMRSINDPLRNQRRDALVAYILAHRPPTPEVRTADELYEHFLIDVQMDACQQTSRIRLALSTVQLFVTRCLLGLEDDVSPGSIRKDHWAWMSRYRVWEANRKIFLWPENWLEPELRDSKSPFFRELESDLLKADITIELAEDAYLSYLKKLDDVARLEIVGCHLQQGIPDKTDDDILHLIARTNGKTRQYWYRRFEYGYWTPWEKINLSIEGDLVIPTMWRSQLFVFWVTAVEKPRPGTQDTTDVPFAQQRWTQPTSRVDVELTLNWGELYRGKWSSPKSTNMAKPLVLKGLHAFDRKKLLLFARTDKPTGSAERLVFYVNYFDGAATKTHKAVFTSKNAAPIVFANDTDTALRDNVALFYGVLAWDPQLESTLDANSLDVPRTNLTLRIKQPTDAWTSNVDETLLTKTSGLPGWNLRSVMHPVENQWEAPIFASDERSVFQVQGDEQTGGFSLIDIYVPIKVGKTKFTIPDIYQEIVVRDPRDPIWNPPLKAFVNPRITNILGSDVAFALDGVTFDATGLMR</sequence>
<evidence type="ECO:0000313" key="4">
    <source>
        <dbReference type="EMBL" id="MFC7448962.1"/>
    </source>
</evidence>
<evidence type="ECO:0000256" key="1">
    <source>
        <dbReference type="ARBA" id="ARBA00023026"/>
    </source>
</evidence>
<proteinExistence type="predicted"/>
<reference evidence="5" key="1">
    <citation type="journal article" date="2019" name="Int. J. Syst. Evol. Microbiol.">
        <title>The Global Catalogue of Microorganisms (GCM) 10K type strain sequencing project: providing services to taxonomists for standard genome sequencing and annotation.</title>
        <authorList>
            <consortium name="The Broad Institute Genomics Platform"/>
            <consortium name="The Broad Institute Genome Sequencing Center for Infectious Disease"/>
            <person name="Wu L."/>
            <person name="Ma J."/>
        </authorList>
    </citation>
    <scope>NUCLEOTIDE SEQUENCE [LARGE SCALE GENOMIC DNA]</scope>
    <source>
        <strain evidence="5">ICMP 19430</strain>
    </source>
</reference>
<dbReference type="Pfam" id="PF18413">
    <property type="entry name" value="Neuraminidase"/>
    <property type="match status" value="1"/>
</dbReference>
<gene>
    <name evidence="4" type="ORF">ACFQS9_13775</name>
</gene>
<name>A0ABW2RYL2_9NOCA</name>
<dbReference type="Pfam" id="PF03538">
    <property type="entry name" value="VRP1"/>
    <property type="match status" value="1"/>
</dbReference>
<comment type="caution">
    <text evidence="4">The sequence shown here is derived from an EMBL/GenBank/DDBJ whole genome shotgun (WGS) entry which is preliminary data.</text>
</comment>
<dbReference type="InterPro" id="IPR018003">
    <property type="entry name" value="Insecticidal_toxin/plasmid_vir"/>
</dbReference>
<dbReference type="Proteomes" id="UP001596484">
    <property type="component" value="Unassembled WGS sequence"/>
</dbReference>
<dbReference type="EMBL" id="JBHTCS010000016">
    <property type="protein sequence ID" value="MFC7448962.1"/>
    <property type="molecule type" value="Genomic_DNA"/>
</dbReference>
<keyword evidence="5" id="KW-1185">Reference proteome</keyword>
<evidence type="ECO:0000259" key="3">
    <source>
        <dbReference type="Pfam" id="PF20220"/>
    </source>
</evidence>
<organism evidence="4 5">
    <name type="scientific">Rhodococcus daqingensis</name>
    <dbReference type="NCBI Taxonomy" id="2479363"/>
    <lineage>
        <taxon>Bacteria</taxon>
        <taxon>Bacillati</taxon>
        <taxon>Actinomycetota</taxon>
        <taxon>Actinomycetes</taxon>
        <taxon>Mycobacteriales</taxon>
        <taxon>Nocardiaceae</taxon>
        <taxon>Rhodococcus</taxon>
    </lineage>
</organism>
<dbReference type="InterPro" id="IPR046839">
    <property type="entry name" value="ABC_toxin_N"/>
</dbReference>